<dbReference type="InterPro" id="IPR006578">
    <property type="entry name" value="MADF-dom"/>
</dbReference>
<dbReference type="GO" id="GO:0005634">
    <property type="term" value="C:nucleus"/>
    <property type="evidence" value="ECO:0007669"/>
    <property type="project" value="TreeGrafter"/>
</dbReference>
<dbReference type="InterPro" id="IPR039353">
    <property type="entry name" value="TF_Adf1"/>
</dbReference>
<dbReference type="PANTHER" id="PTHR12243">
    <property type="entry name" value="MADF DOMAIN TRANSCRIPTION FACTOR"/>
    <property type="match status" value="1"/>
</dbReference>
<dbReference type="SMART" id="SM00595">
    <property type="entry name" value="MADF"/>
    <property type="match status" value="1"/>
</dbReference>
<dbReference type="GO" id="GO:0005667">
    <property type="term" value="C:transcription regulator complex"/>
    <property type="evidence" value="ECO:0007669"/>
    <property type="project" value="TreeGrafter"/>
</dbReference>
<name>A0A6J1QJB8_9HYME</name>
<sequence>MSNEEVDENVADLEKYVDYVEDDDEDLEWLDKRELIQLVQSNPALYAKSSKEYCGKGFDKDLAWQSLGSCLSRPMSGPKASKLFYNIRQRFGKERRQVAASLKGKSGRGAKAPYVSTWPLYEDCLFLADHIVGRKTSSSYNIQKTAAVTKF</sequence>
<dbReference type="RefSeq" id="XP_024882514.1">
    <property type="nucleotide sequence ID" value="XM_025026746.1"/>
</dbReference>
<reference evidence="3" key="1">
    <citation type="submission" date="2025-08" db="UniProtKB">
        <authorList>
            <consortium name="RefSeq"/>
        </authorList>
    </citation>
    <scope>IDENTIFICATION</scope>
    <source>
        <tissue evidence="3">Whole body</tissue>
    </source>
</reference>
<evidence type="ECO:0000313" key="2">
    <source>
        <dbReference type="Proteomes" id="UP000504618"/>
    </source>
</evidence>
<organism evidence="2 3">
    <name type="scientific">Temnothorax curvispinosus</name>
    <dbReference type="NCBI Taxonomy" id="300111"/>
    <lineage>
        <taxon>Eukaryota</taxon>
        <taxon>Metazoa</taxon>
        <taxon>Ecdysozoa</taxon>
        <taxon>Arthropoda</taxon>
        <taxon>Hexapoda</taxon>
        <taxon>Insecta</taxon>
        <taxon>Pterygota</taxon>
        <taxon>Neoptera</taxon>
        <taxon>Endopterygota</taxon>
        <taxon>Hymenoptera</taxon>
        <taxon>Apocrita</taxon>
        <taxon>Aculeata</taxon>
        <taxon>Formicoidea</taxon>
        <taxon>Formicidae</taxon>
        <taxon>Myrmicinae</taxon>
        <taxon>Temnothorax</taxon>
    </lineage>
</organism>
<keyword evidence="2" id="KW-1185">Reference proteome</keyword>
<dbReference type="Pfam" id="PF10545">
    <property type="entry name" value="MADF_DNA_bdg"/>
    <property type="match status" value="1"/>
</dbReference>
<dbReference type="GO" id="GO:0006357">
    <property type="term" value="P:regulation of transcription by RNA polymerase II"/>
    <property type="evidence" value="ECO:0007669"/>
    <property type="project" value="TreeGrafter"/>
</dbReference>
<gene>
    <name evidence="3" type="primary">LOC112461487</name>
</gene>
<proteinExistence type="predicted"/>
<feature type="domain" description="MADF" evidence="1">
    <location>
        <begin position="34"/>
        <end position="132"/>
    </location>
</feature>
<evidence type="ECO:0000313" key="3">
    <source>
        <dbReference type="RefSeq" id="XP_024882514.1"/>
    </source>
</evidence>
<accession>A0A6J1QJB8</accession>
<evidence type="ECO:0000259" key="1">
    <source>
        <dbReference type="PROSITE" id="PS51029"/>
    </source>
</evidence>
<dbReference type="Proteomes" id="UP000504618">
    <property type="component" value="Unplaced"/>
</dbReference>
<dbReference type="AlphaFoldDB" id="A0A6J1QJB8"/>
<dbReference type="PROSITE" id="PS51029">
    <property type="entry name" value="MADF"/>
    <property type="match status" value="1"/>
</dbReference>
<protein>
    <submittedName>
        <fullName evidence="3">Uncharacterized protein LOC112461487 isoform X2</fullName>
    </submittedName>
</protein>
<dbReference type="GeneID" id="112461487"/>
<dbReference type="PANTHER" id="PTHR12243:SF67">
    <property type="entry name" value="COREPRESSOR OF PANGOLIN, ISOFORM A-RELATED"/>
    <property type="match status" value="1"/>
</dbReference>